<gene>
    <name evidence="2" type="ORF">SAMN05192568_103267</name>
</gene>
<evidence type="ECO:0000313" key="2">
    <source>
        <dbReference type="EMBL" id="SFM46337.1"/>
    </source>
</evidence>
<name>A0A1I4R258_9HYPH</name>
<organism evidence="2 3">
    <name type="scientific">Methylobacterium pseudosasicola</name>
    <dbReference type="NCBI Taxonomy" id="582667"/>
    <lineage>
        <taxon>Bacteria</taxon>
        <taxon>Pseudomonadati</taxon>
        <taxon>Pseudomonadota</taxon>
        <taxon>Alphaproteobacteria</taxon>
        <taxon>Hyphomicrobiales</taxon>
        <taxon>Methylobacteriaceae</taxon>
        <taxon>Methylobacterium</taxon>
    </lineage>
</organism>
<dbReference type="Pfam" id="PF11171">
    <property type="entry name" value="DUF2958"/>
    <property type="match status" value="1"/>
</dbReference>
<reference evidence="3" key="1">
    <citation type="submission" date="2016-10" db="EMBL/GenBank/DDBJ databases">
        <authorList>
            <person name="Varghese N."/>
            <person name="Submissions S."/>
        </authorList>
    </citation>
    <scope>NUCLEOTIDE SEQUENCE [LARGE SCALE GENOMIC DNA]</scope>
    <source>
        <strain evidence="3">BL36</strain>
    </source>
</reference>
<protein>
    <recommendedName>
        <fullName evidence="4">DUF2958 domain-containing protein</fullName>
    </recommendedName>
</protein>
<sequence>MLSLIDAATRKLLLSNGRQRDRDHSPVVKLFNPMGPATWLPCELDADGDTLFGLCDLGVGEPELGYVSLEELKRSARASQLALNAISRSGARGQSPYMRVPREQRAESLSRTAGKTI</sequence>
<evidence type="ECO:0000256" key="1">
    <source>
        <dbReference type="SAM" id="MobiDB-lite"/>
    </source>
</evidence>
<dbReference type="EMBL" id="FOTK01000032">
    <property type="protein sequence ID" value="SFM46337.1"/>
    <property type="molecule type" value="Genomic_DNA"/>
</dbReference>
<accession>A0A1I4R258</accession>
<keyword evidence="3" id="KW-1185">Reference proteome</keyword>
<dbReference type="InterPro" id="IPR021341">
    <property type="entry name" value="DUF2958"/>
</dbReference>
<feature type="region of interest" description="Disordered" evidence="1">
    <location>
        <begin position="90"/>
        <end position="117"/>
    </location>
</feature>
<dbReference type="STRING" id="582667.SAMN05192568_103267"/>
<dbReference type="Proteomes" id="UP000199048">
    <property type="component" value="Unassembled WGS sequence"/>
</dbReference>
<dbReference type="AlphaFoldDB" id="A0A1I4R258"/>
<evidence type="ECO:0000313" key="3">
    <source>
        <dbReference type="Proteomes" id="UP000199048"/>
    </source>
</evidence>
<evidence type="ECO:0008006" key="4">
    <source>
        <dbReference type="Google" id="ProtNLM"/>
    </source>
</evidence>
<proteinExistence type="predicted"/>